<comment type="caution">
    <text evidence="1">The sequence shown here is derived from an EMBL/GenBank/DDBJ whole genome shotgun (WGS) entry which is preliminary data.</text>
</comment>
<evidence type="ECO:0000313" key="1">
    <source>
        <dbReference type="EMBL" id="KID56534.1"/>
    </source>
</evidence>
<reference evidence="1 2" key="1">
    <citation type="submission" date="2014-12" db="EMBL/GenBank/DDBJ databases">
        <title>Draft Genome Sequence of Pseudoalteromonas luteoviolacea HI1.</title>
        <authorList>
            <person name="Asahina A.Y."/>
            <person name="Hadfield M.G."/>
        </authorList>
    </citation>
    <scope>NUCLEOTIDE SEQUENCE [LARGE SCALE GENOMIC DNA]</scope>
    <source>
        <strain evidence="1 2">HI1</strain>
    </source>
</reference>
<protein>
    <submittedName>
        <fullName evidence="1">Uncharacterized protein</fullName>
    </submittedName>
</protein>
<sequence>MHITISFKTSMFDISTENKNPINPIYGESLLKWLKQELDSEFEITEPNAEDWGWYCYITWNTWQYMLGASTYFEEGDDPKSELEWIFQIDKPRSLKEKLLGREKISIADNCVLFFKSKFEAQPKFNSVAFE</sequence>
<organism evidence="1 2">
    <name type="scientific">Pseudoalteromonas luteoviolacea</name>
    <dbReference type="NCBI Taxonomy" id="43657"/>
    <lineage>
        <taxon>Bacteria</taxon>
        <taxon>Pseudomonadati</taxon>
        <taxon>Pseudomonadota</taxon>
        <taxon>Gammaproteobacteria</taxon>
        <taxon>Alteromonadales</taxon>
        <taxon>Pseudoalteromonadaceae</taxon>
        <taxon>Pseudoalteromonas</taxon>
    </lineage>
</organism>
<dbReference type="RefSeq" id="WP_039609602.1">
    <property type="nucleotide sequence ID" value="NZ_JWIC01000006.1"/>
</dbReference>
<name>A0A0C1MHV2_9GAMM</name>
<gene>
    <name evidence="1" type="ORF">JF50_11355</name>
</gene>
<dbReference type="OrthoDB" id="9155338at2"/>
<dbReference type="EMBL" id="JWIC01000006">
    <property type="protein sequence ID" value="KID56534.1"/>
    <property type="molecule type" value="Genomic_DNA"/>
</dbReference>
<evidence type="ECO:0000313" key="2">
    <source>
        <dbReference type="Proteomes" id="UP000031327"/>
    </source>
</evidence>
<proteinExistence type="predicted"/>
<dbReference type="AlphaFoldDB" id="A0A0C1MHV2"/>
<dbReference type="Proteomes" id="UP000031327">
    <property type="component" value="Unassembled WGS sequence"/>
</dbReference>
<accession>A0A0C1MHV2</accession>